<dbReference type="RefSeq" id="WP_273943239.1">
    <property type="nucleotide sequence ID" value="NZ_CP097263.1"/>
</dbReference>
<dbReference type="Proteomes" id="UP001589810">
    <property type="component" value="Unassembled WGS sequence"/>
</dbReference>
<comment type="caution">
    <text evidence="1">The sequence shown here is derived from an EMBL/GenBank/DDBJ whole genome shotgun (WGS) entry which is preliminary data.</text>
</comment>
<name>A0ABV6N1N3_9PSEU</name>
<evidence type="ECO:0000313" key="2">
    <source>
        <dbReference type="Proteomes" id="UP001589810"/>
    </source>
</evidence>
<organism evidence="1 2">
    <name type="scientific">Kutzneria chonburiensis</name>
    <dbReference type="NCBI Taxonomy" id="1483604"/>
    <lineage>
        <taxon>Bacteria</taxon>
        <taxon>Bacillati</taxon>
        <taxon>Actinomycetota</taxon>
        <taxon>Actinomycetes</taxon>
        <taxon>Pseudonocardiales</taxon>
        <taxon>Pseudonocardiaceae</taxon>
        <taxon>Kutzneria</taxon>
    </lineage>
</organism>
<dbReference type="EMBL" id="JBHLUD010000011">
    <property type="protein sequence ID" value="MFC0546207.1"/>
    <property type="molecule type" value="Genomic_DNA"/>
</dbReference>
<reference evidence="1 2" key="1">
    <citation type="submission" date="2024-09" db="EMBL/GenBank/DDBJ databases">
        <authorList>
            <person name="Sun Q."/>
            <person name="Mori K."/>
        </authorList>
    </citation>
    <scope>NUCLEOTIDE SEQUENCE [LARGE SCALE GENOMIC DNA]</scope>
    <source>
        <strain evidence="1 2">TBRC 1432</strain>
    </source>
</reference>
<accession>A0ABV6N1N3</accession>
<evidence type="ECO:0000313" key="1">
    <source>
        <dbReference type="EMBL" id="MFC0546207.1"/>
    </source>
</evidence>
<sequence length="98" mass="10447">MAGKVWQADPTAEFTRRLGISPHVAGSGRFGDEKASGEDNDCPEIWELDNGDVAVIGRDLTDVYAQRLPGGVTVGSNERLVIIPRGMIIAAKVDIPDA</sequence>
<protein>
    <submittedName>
        <fullName evidence="1">Uncharacterized protein</fullName>
    </submittedName>
</protein>
<gene>
    <name evidence="1" type="ORF">ACFFH7_32150</name>
</gene>
<keyword evidence="2" id="KW-1185">Reference proteome</keyword>
<proteinExistence type="predicted"/>